<dbReference type="InterPro" id="IPR023213">
    <property type="entry name" value="CAT-like_dom_sf"/>
</dbReference>
<evidence type="ECO:0000313" key="15">
    <source>
        <dbReference type="EMBL" id="AHE99770.1"/>
    </source>
</evidence>
<sequence>MSSERTVLRVPELPESVADATVVALHKQPGERVRRDELLVELETDKVVLEVPAPADGVLDEFSVEQGAVVEADTVLGYIRPAAADGGSAEDREPPAQPADADDAGPEMPAPERQPERSAAPETAPPPPSPAVRRLLAEHDLAADEIEGTGQNGRVLKGDVERFIARRAQSEPDPEPVAEAPPQPRAEPEPPEQPQEPQPAARSPEGRSEERVPMSRLRRRIAERLLEARQTTAMLTTFNEVDLSAVMDLRARHKEAFEKRHGVRLGFMSFFVRACTGALQRFPVVNAALDGDEIVYHHYADIGIAVSSPRGLVVPVLRDAGELSLAAIETQIRRFAEKARDGKLDVDDLRGGTFTITNGGVFGSLLSTPILNPPQSAILGMHAVQDRPVARDGEVVIRPMMYVALSYDHRLIDGADAVRFLVSVKDSLEDPGRMLLDL</sequence>
<dbReference type="CDD" id="cd06849">
    <property type="entry name" value="lipoyl_domain"/>
    <property type="match status" value="1"/>
</dbReference>
<dbReference type="InterPro" id="IPR006255">
    <property type="entry name" value="SucB"/>
</dbReference>
<dbReference type="InterPro" id="IPR003016">
    <property type="entry name" value="2-oxoA_DH_lipoyl-BS"/>
</dbReference>
<dbReference type="NCBIfam" id="TIGR01347">
    <property type="entry name" value="sucB"/>
    <property type="match status" value="1"/>
</dbReference>
<comment type="similarity">
    <text evidence="3 11">Belongs to the 2-oxoacid dehydrogenase family.</text>
</comment>
<dbReference type="EMBL" id="CP007029">
    <property type="protein sequence ID" value="AHE99770.1"/>
    <property type="molecule type" value="Genomic_DNA"/>
</dbReference>
<keyword evidence="16" id="KW-1185">Reference proteome</keyword>
<dbReference type="Gene3D" id="4.10.320.10">
    <property type="entry name" value="E3-binding domain"/>
    <property type="match status" value="1"/>
</dbReference>
<dbReference type="Gene3D" id="3.30.559.10">
    <property type="entry name" value="Chloramphenicol acetyltransferase-like domain"/>
    <property type="match status" value="1"/>
</dbReference>
<dbReference type="InterPro" id="IPR000089">
    <property type="entry name" value="Biotin_lipoyl"/>
</dbReference>
<organism evidence="15 16">
    <name type="scientific">Thioalkalivibrio paradoxus ARh 1</name>
    <dbReference type="NCBI Taxonomy" id="713585"/>
    <lineage>
        <taxon>Bacteria</taxon>
        <taxon>Pseudomonadati</taxon>
        <taxon>Pseudomonadota</taxon>
        <taxon>Gammaproteobacteria</taxon>
        <taxon>Chromatiales</taxon>
        <taxon>Ectothiorhodospiraceae</taxon>
        <taxon>Thioalkalivibrio</taxon>
    </lineage>
</organism>
<keyword evidence="6 11" id="KW-0816">Tricarboxylic acid cycle</keyword>
<feature type="region of interest" description="Disordered" evidence="12">
    <location>
        <begin position="166"/>
        <end position="216"/>
    </location>
</feature>
<proteinExistence type="inferred from homology"/>
<dbReference type="PROSITE" id="PS51826">
    <property type="entry name" value="PSBD"/>
    <property type="match status" value="1"/>
</dbReference>
<comment type="function">
    <text evidence="1 11">E2 component of the 2-oxoglutarate dehydrogenase (OGDH) complex which catalyzes the second step in the conversion of 2-oxoglutarate to succinyl-CoA and CO(2).</text>
</comment>
<feature type="compositionally biased region" description="Basic and acidic residues" evidence="12">
    <location>
        <begin position="204"/>
        <end position="213"/>
    </location>
</feature>
<evidence type="ECO:0000256" key="8">
    <source>
        <dbReference type="ARBA" id="ARBA00022823"/>
    </source>
</evidence>
<keyword evidence="8 11" id="KW-0450">Lipoyl</keyword>
<keyword evidence="9 11" id="KW-0012">Acyltransferase</keyword>
<dbReference type="InterPro" id="IPR011053">
    <property type="entry name" value="Single_hybrid_motif"/>
</dbReference>
<dbReference type="Pfam" id="PF00198">
    <property type="entry name" value="2-oxoacid_dh"/>
    <property type="match status" value="1"/>
</dbReference>
<evidence type="ECO:0000256" key="4">
    <source>
        <dbReference type="ARBA" id="ARBA00012945"/>
    </source>
</evidence>
<dbReference type="GO" id="GO:0006099">
    <property type="term" value="P:tricarboxylic acid cycle"/>
    <property type="evidence" value="ECO:0007669"/>
    <property type="project" value="UniProtKB-UniRule"/>
</dbReference>
<dbReference type="PROSITE" id="PS00189">
    <property type="entry name" value="LIPOYL"/>
    <property type="match status" value="1"/>
</dbReference>
<keyword evidence="7 11" id="KW-0808">Transferase</keyword>
<dbReference type="EC" id="2.3.1.61" evidence="4 11"/>
<feature type="region of interest" description="Disordered" evidence="12">
    <location>
        <begin position="81"/>
        <end position="132"/>
    </location>
</feature>
<dbReference type="InterPro" id="IPR036625">
    <property type="entry name" value="E3-bd_dom_sf"/>
</dbReference>
<dbReference type="Pfam" id="PF02817">
    <property type="entry name" value="E3_binding"/>
    <property type="match status" value="1"/>
</dbReference>
<comment type="cofactor">
    <cofactor evidence="11">
        <name>(R)-lipoate</name>
        <dbReference type="ChEBI" id="CHEBI:83088"/>
    </cofactor>
    <text evidence="11">Binds 1 lipoyl cofactor covalently.</text>
</comment>
<dbReference type="HOGENOM" id="CLU_016733_0_1_6"/>
<evidence type="ECO:0000256" key="11">
    <source>
        <dbReference type="RuleBase" id="RU361138"/>
    </source>
</evidence>
<evidence type="ECO:0000256" key="5">
    <source>
        <dbReference type="ARBA" id="ARBA00019511"/>
    </source>
</evidence>
<dbReference type="GO" id="GO:0005829">
    <property type="term" value="C:cytosol"/>
    <property type="evidence" value="ECO:0007669"/>
    <property type="project" value="TreeGrafter"/>
</dbReference>
<dbReference type="SUPFAM" id="SSF52777">
    <property type="entry name" value="CoA-dependent acyltransferases"/>
    <property type="match status" value="1"/>
</dbReference>
<dbReference type="FunFam" id="3.30.559.10:FF:000007">
    <property type="entry name" value="Dihydrolipoamide acetyltransferase component of pyruvate dehydrogenase complex"/>
    <property type="match status" value="1"/>
</dbReference>
<dbReference type="PANTHER" id="PTHR43416:SF5">
    <property type="entry name" value="DIHYDROLIPOYLLYSINE-RESIDUE SUCCINYLTRANSFERASE COMPONENT OF 2-OXOGLUTARATE DEHYDROGENASE COMPLEX, MITOCHONDRIAL"/>
    <property type="match status" value="1"/>
</dbReference>
<dbReference type="InterPro" id="IPR004167">
    <property type="entry name" value="PSBD"/>
</dbReference>
<dbReference type="GO" id="GO:0033512">
    <property type="term" value="P:L-lysine catabolic process to acetyl-CoA via saccharopine"/>
    <property type="evidence" value="ECO:0007669"/>
    <property type="project" value="UniProtKB-UniRule"/>
</dbReference>
<dbReference type="InterPro" id="IPR001078">
    <property type="entry name" value="2-oxoacid_DH_actylTfrase"/>
</dbReference>
<dbReference type="GO" id="GO:0004149">
    <property type="term" value="F:dihydrolipoyllysine-residue succinyltransferase activity"/>
    <property type="evidence" value="ECO:0007669"/>
    <property type="project" value="UniProtKB-UniRule"/>
</dbReference>
<evidence type="ECO:0000256" key="6">
    <source>
        <dbReference type="ARBA" id="ARBA00022532"/>
    </source>
</evidence>
<dbReference type="Proteomes" id="UP000005289">
    <property type="component" value="Chromosome"/>
</dbReference>
<evidence type="ECO:0000256" key="2">
    <source>
        <dbReference type="ARBA" id="ARBA00005145"/>
    </source>
</evidence>
<dbReference type="GO" id="GO:0045252">
    <property type="term" value="C:oxoglutarate dehydrogenase complex"/>
    <property type="evidence" value="ECO:0007669"/>
    <property type="project" value="UniProtKB-UniRule"/>
</dbReference>
<dbReference type="NCBIfam" id="NF004309">
    <property type="entry name" value="PRK05704.1"/>
    <property type="match status" value="1"/>
</dbReference>
<gene>
    <name evidence="15" type="ORF">THITH_17385</name>
</gene>
<evidence type="ECO:0000313" key="16">
    <source>
        <dbReference type="Proteomes" id="UP000005289"/>
    </source>
</evidence>
<name>W0DSE3_9GAMM</name>
<dbReference type="PROSITE" id="PS50968">
    <property type="entry name" value="BIOTINYL_LIPOYL"/>
    <property type="match status" value="1"/>
</dbReference>
<comment type="pathway">
    <text evidence="2 11">Amino-acid degradation; L-lysine degradation via saccharopine pathway; glutaryl-CoA from L-lysine: step 6/6.</text>
</comment>
<evidence type="ECO:0000256" key="12">
    <source>
        <dbReference type="SAM" id="MobiDB-lite"/>
    </source>
</evidence>
<evidence type="ECO:0000256" key="3">
    <source>
        <dbReference type="ARBA" id="ARBA00007317"/>
    </source>
</evidence>
<dbReference type="SUPFAM" id="SSF47005">
    <property type="entry name" value="Peripheral subunit-binding domain of 2-oxo acid dehydrogenase complex"/>
    <property type="match status" value="1"/>
</dbReference>
<dbReference type="STRING" id="713585.THITH_17385"/>
<accession>W0DSE3</accession>
<feature type="compositionally biased region" description="Pro residues" evidence="12">
    <location>
        <begin position="179"/>
        <end position="197"/>
    </location>
</feature>
<evidence type="ECO:0000256" key="10">
    <source>
        <dbReference type="ARBA" id="ARBA00052761"/>
    </source>
</evidence>
<evidence type="ECO:0000259" key="13">
    <source>
        <dbReference type="PROSITE" id="PS50968"/>
    </source>
</evidence>
<dbReference type="Pfam" id="PF00364">
    <property type="entry name" value="Biotin_lipoyl"/>
    <property type="match status" value="1"/>
</dbReference>
<dbReference type="InterPro" id="IPR050537">
    <property type="entry name" value="2-oxoacid_dehydrogenase"/>
</dbReference>
<comment type="catalytic activity">
    <reaction evidence="10 11">
        <text>N(6)-[(R)-dihydrolipoyl]-L-lysyl-[protein] + succinyl-CoA = N(6)-[(R)-S(8)-succinyldihydrolipoyl]-L-lysyl-[protein] + CoA</text>
        <dbReference type="Rhea" id="RHEA:15213"/>
        <dbReference type="Rhea" id="RHEA-COMP:10475"/>
        <dbReference type="Rhea" id="RHEA-COMP:20092"/>
        <dbReference type="ChEBI" id="CHEBI:57287"/>
        <dbReference type="ChEBI" id="CHEBI:57292"/>
        <dbReference type="ChEBI" id="CHEBI:83100"/>
        <dbReference type="ChEBI" id="CHEBI:83120"/>
        <dbReference type="EC" id="2.3.1.61"/>
    </reaction>
</comment>
<dbReference type="OrthoDB" id="9805770at2"/>
<dbReference type="SUPFAM" id="SSF51230">
    <property type="entry name" value="Single hybrid motif"/>
    <property type="match status" value="1"/>
</dbReference>
<dbReference type="AlphaFoldDB" id="W0DSE3"/>
<dbReference type="PANTHER" id="PTHR43416">
    <property type="entry name" value="DIHYDROLIPOYLLYSINE-RESIDUE SUCCINYLTRANSFERASE COMPONENT OF 2-OXOGLUTARATE DEHYDROGENASE COMPLEX, MITOCHONDRIAL-RELATED"/>
    <property type="match status" value="1"/>
</dbReference>
<reference evidence="15 16" key="1">
    <citation type="submission" date="2013-12" db="EMBL/GenBank/DDBJ databases">
        <authorList>
            <consortium name="DOE Joint Genome Institute"/>
            <person name="Muyzer G."/>
            <person name="Huntemann M."/>
            <person name="Han J."/>
            <person name="Chen A."/>
            <person name="Kyrpides N."/>
            <person name="Mavromatis K."/>
            <person name="Markowitz V."/>
            <person name="Palaniappan K."/>
            <person name="Ivanova N."/>
            <person name="Schaumberg A."/>
            <person name="Pati A."/>
            <person name="Liolios K."/>
            <person name="Nordberg H.P."/>
            <person name="Cantor M.N."/>
            <person name="Hua S.X."/>
            <person name="Woyke T."/>
        </authorList>
    </citation>
    <scope>NUCLEOTIDE SEQUENCE [LARGE SCALE GENOMIC DNA]</scope>
    <source>
        <strain evidence="15 16">ARh 1</strain>
    </source>
</reference>
<evidence type="ECO:0000259" key="14">
    <source>
        <dbReference type="PROSITE" id="PS51826"/>
    </source>
</evidence>
<evidence type="ECO:0000256" key="7">
    <source>
        <dbReference type="ARBA" id="ARBA00022679"/>
    </source>
</evidence>
<evidence type="ECO:0000256" key="1">
    <source>
        <dbReference type="ARBA" id="ARBA00004052"/>
    </source>
</evidence>
<evidence type="ECO:0000256" key="9">
    <source>
        <dbReference type="ARBA" id="ARBA00023315"/>
    </source>
</evidence>
<dbReference type="RefSeq" id="WP_006746617.1">
    <property type="nucleotide sequence ID" value="NZ_CP007029.1"/>
</dbReference>
<feature type="domain" description="Lipoyl-binding" evidence="13">
    <location>
        <begin position="5"/>
        <end position="80"/>
    </location>
</feature>
<feature type="domain" description="Peripheral subunit-binding (PSBD)" evidence="14">
    <location>
        <begin position="127"/>
        <end position="164"/>
    </location>
</feature>
<dbReference type="Gene3D" id="2.40.50.100">
    <property type="match status" value="1"/>
</dbReference>
<dbReference type="KEGG" id="tti:THITH_17385"/>
<protein>
    <recommendedName>
        <fullName evidence="5 11">Dihydrolipoyllysine-residue succinyltransferase component of 2-oxoglutarate dehydrogenase complex</fullName>
        <ecNumber evidence="4 11">2.3.1.61</ecNumber>
    </recommendedName>
    <alternativeName>
        <fullName evidence="11">2-oxoglutarate dehydrogenase complex component E2</fullName>
    </alternativeName>
</protein>
<dbReference type="UniPathway" id="UPA00868">
    <property type="reaction ID" value="UER00840"/>
</dbReference>